<protein>
    <submittedName>
        <fullName evidence="2">Uncharacterized protein involved in response to NO</fullName>
    </submittedName>
</protein>
<feature type="transmembrane region" description="Helical" evidence="1">
    <location>
        <begin position="241"/>
        <end position="258"/>
    </location>
</feature>
<dbReference type="OrthoDB" id="9770040at2"/>
<keyword evidence="1" id="KW-0812">Transmembrane</keyword>
<dbReference type="Pfam" id="PF05940">
    <property type="entry name" value="NnrS"/>
    <property type="match status" value="1"/>
</dbReference>
<feature type="transmembrane region" description="Helical" evidence="1">
    <location>
        <begin position="121"/>
        <end position="142"/>
    </location>
</feature>
<gene>
    <name evidence="2" type="ORF">SAMN05660652_00911</name>
</gene>
<feature type="transmembrane region" description="Helical" evidence="1">
    <location>
        <begin position="180"/>
        <end position="198"/>
    </location>
</feature>
<feature type="transmembrane region" description="Helical" evidence="1">
    <location>
        <begin position="69"/>
        <end position="85"/>
    </location>
</feature>
<organism evidence="2 3">
    <name type="scientific">Propionivibrio dicarboxylicus</name>
    <dbReference type="NCBI Taxonomy" id="83767"/>
    <lineage>
        <taxon>Bacteria</taxon>
        <taxon>Pseudomonadati</taxon>
        <taxon>Pseudomonadota</taxon>
        <taxon>Betaproteobacteria</taxon>
        <taxon>Rhodocyclales</taxon>
        <taxon>Rhodocyclaceae</taxon>
        <taxon>Propionivibrio</taxon>
    </lineage>
</organism>
<keyword evidence="1" id="KW-0472">Membrane</keyword>
<feature type="transmembrane region" description="Helical" evidence="1">
    <location>
        <begin position="303"/>
        <end position="324"/>
    </location>
</feature>
<dbReference type="EMBL" id="FNCY01000002">
    <property type="protein sequence ID" value="SDG92117.1"/>
    <property type="molecule type" value="Genomic_DNA"/>
</dbReference>
<sequence length="398" mass="41796">MAIIRLEEPRVMPKTPPKGFALFAFGFRPFYLFGAAFAAIAVPLWIVVLAGGLPLQPVLPAMLWHGHEMLFGFVAAIIVGFLLTAGHNWTGLATPTGAPLAALLALWLAGRGAMFCTNPAIAAVIDLAFLPVVALILARLVLRAGSRRNYFVPVLLLALAGCNAVVHAGVNGWLDVSPQAGLHLAVALVTLLETVIAGRIVPSFTANALKTVPWRHRGVDLAAVTLTAAALAGWALELAPALTGIVAAGAALLQAVRIRGWRPGATVGTPLLWILHVSHGWIVVALFWLALAGSGAVAATPVLHLLTVGATGGLIVGMITRTALGHTGRLLKAGRIEAAAYWLMQVALALRVLPQFGLPANYHAFLGASSLAWSLAFVLYLWKYAPILINPRVDGRPG</sequence>
<feature type="transmembrane region" description="Helical" evidence="1">
    <location>
        <begin position="20"/>
        <end position="49"/>
    </location>
</feature>
<keyword evidence="3" id="KW-1185">Reference proteome</keyword>
<reference evidence="2 3" key="1">
    <citation type="submission" date="2016-10" db="EMBL/GenBank/DDBJ databases">
        <authorList>
            <person name="de Groot N.N."/>
        </authorList>
    </citation>
    <scope>NUCLEOTIDE SEQUENCE [LARGE SCALE GENOMIC DNA]</scope>
    <source>
        <strain evidence="2 3">DSM 5885</strain>
    </source>
</reference>
<dbReference type="Proteomes" id="UP000198607">
    <property type="component" value="Unassembled WGS sequence"/>
</dbReference>
<dbReference type="RefSeq" id="WP_091934303.1">
    <property type="nucleotide sequence ID" value="NZ_FNCY01000002.1"/>
</dbReference>
<keyword evidence="1" id="KW-1133">Transmembrane helix</keyword>
<name>A0A1G7Y6X3_9RHOO</name>
<proteinExistence type="predicted"/>
<dbReference type="InterPro" id="IPR010266">
    <property type="entry name" value="NnrS"/>
</dbReference>
<accession>A0A1G7Y6X3</accession>
<feature type="transmembrane region" description="Helical" evidence="1">
    <location>
        <begin position="270"/>
        <end position="291"/>
    </location>
</feature>
<dbReference type="STRING" id="83767.SAMN05660652_00911"/>
<feature type="transmembrane region" description="Helical" evidence="1">
    <location>
        <begin position="362"/>
        <end position="382"/>
    </location>
</feature>
<evidence type="ECO:0000313" key="3">
    <source>
        <dbReference type="Proteomes" id="UP000198607"/>
    </source>
</evidence>
<evidence type="ECO:0000256" key="1">
    <source>
        <dbReference type="SAM" id="Phobius"/>
    </source>
</evidence>
<evidence type="ECO:0000313" key="2">
    <source>
        <dbReference type="EMBL" id="SDG92117.1"/>
    </source>
</evidence>
<feature type="transmembrane region" description="Helical" evidence="1">
    <location>
        <begin position="92"/>
        <end position="109"/>
    </location>
</feature>
<dbReference type="AlphaFoldDB" id="A0A1G7Y6X3"/>
<feature type="transmembrane region" description="Helical" evidence="1">
    <location>
        <begin position="154"/>
        <end position="174"/>
    </location>
</feature>